<feature type="domain" description="Pyridoxamine 5'-phosphate oxidase N-terminal" evidence="2">
    <location>
        <begin position="10"/>
        <end position="117"/>
    </location>
</feature>
<dbReference type="SUPFAM" id="SSF50475">
    <property type="entry name" value="FMN-binding split barrel"/>
    <property type="match status" value="1"/>
</dbReference>
<dbReference type="STRING" id="1219011.GCA_001895045_01407"/>
<evidence type="ECO:0000256" key="1">
    <source>
        <dbReference type="ARBA" id="ARBA00023002"/>
    </source>
</evidence>
<dbReference type="NCBIfam" id="TIGR03667">
    <property type="entry name" value="Rv3369"/>
    <property type="match status" value="1"/>
</dbReference>
<dbReference type="Pfam" id="PF01243">
    <property type="entry name" value="PNPOx_N"/>
    <property type="match status" value="1"/>
</dbReference>
<dbReference type="PANTHER" id="PTHR35176:SF4">
    <property type="entry name" value="PYRIDOXAMINE 5'-PHOSPHATE OXIDASE-RELATED FMN-BINDING"/>
    <property type="match status" value="1"/>
</dbReference>
<evidence type="ECO:0000313" key="3">
    <source>
        <dbReference type="EMBL" id="SQI38761.1"/>
    </source>
</evidence>
<dbReference type="Proteomes" id="UP000249091">
    <property type="component" value="Chromosome 1"/>
</dbReference>
<dbReference type="InterPro" id="IPR011576">
    <property type="entry name" value="Pyridox_Oxase_N"/>
</dbReference>
<dbReference type="GO" id="GO:0016627">
    <property type="term" value="F:oxidoreductase activity, acting on the CH-CH group of donors"/>
    <property type="evidence" value="ECO:0007669"/>
    <property type="project" value="TreeGrafter"/>
</dbReference>
<dbReference type="RefSeq" id="WP_072699382.1">
    <property type="nucleotide sequence ID" value="NZ_JAFBBL010000001.1"/>
</dbReference>
<reference evidence="3 4" key="1">
    <citation type="submission" date="2018-06" db="EMBL/GenBank/DDBJ databases">
        <authorList>
            <consortium name="Pathogen Informatics"/>
            <person name="Doyle S."/>
        </authorList>
    </citation>
    <scope>NUCLEOTIDE SEQUENCE [LARGE SCALE GENOMIC DNA]</scope>
    <source>
        <strain evidence="3 4">NCTC10994</strain>
    </source>
</reference>
<organism evidence="3 4">
    <name type="scientific">Rhodococcus coprophilus</name>
    <dbReference type="NCBI Taxonomy" id="38310"/>
    <lineage>
        <taxon>Bacteria</taxon>
        <taxon>Bacillati</taxon>
        <taxon>Actinomycetota</taxon>
        <taxon>Actinomycetes</taxon>
        <taxon>Mycobacteriales</taxon>
        <taxon>Nocardiaceae</taxon>
        <taxon>Rhodococcus</taxon>
    </lineage>
</organism>
<accession>A0A2X4UJD2</accession>
<dbReference type="EMBL" id="LS483468">
    <property type="protein sequence ID" value="SQI38761.1"/>
    <property type="molecule type" value="Genomic_DNA"/>
</dbReference>
<keyword evidence="1" id="KW-0560">Oxidoreductase</keyword>
<dbReference type="GO" id="GO:0005829">
    <property type="term" value="C:cytosol"/>
    <property type="evidence" value="ECO:0007669"/>
    <property type="project" value="TreeGrafter"/>
</dbReference>
<gene>
    <name evidence="3" type="ORF">NCTC10994_04001</name>
</gene>
<dbReference type="PANTHER" id="PTHR35176">
    <property type="entry name" value="HEME OXYGENASE HI_0854-RELATED"/>
    <property type="match status" value="1"/>
</dbReference>
<dbReference type="InterPro" id="IPR012349">
    <property type="entry name" value="Split_barrel_FMN-bd"/>
</dbReference>
<keyword evidence="4" id="KW-1185">Reference proteome</keyword>
<dbReference type="Gene3D" id="2.30.110.10">
    <property type="entry name" value="Electron Transport, Fmn-binding Protein, Chain A"/>
    <property type="match status" value="1"/>
</dbReference>
<evidence type="ECO:0000259" key="2">
    <source>
        <dbReference type="Pfam" id="PF01243"/>
    </source>
</evidence>
<dbReference type="InterPro" id="IPR019966">
    <property type="entry name" value="F420-dep_enz_PPOX_Rv3369"/>
</dbReference>
<dbReference type="KEGG" id="rcr:NCTC10994_04001"/>
<proteinExistence type="predicted"/>
<evidence type="ECO:0000313" key="4">
    <source>
        <dbReference type="Proteomes" id="UP000249091"/>
    </source>
</evidence>
<dbReference type="GO" id="GO:0070967">
    <property type="term" value="F:coenzyme F420 binding"/>
    <property type="evidence" value="ECO:0007669"/>
    <property type="project" value="TreeGrafter"/>
</dbReference>
<name>A0A2X4UJD2_9NOCA</name>
<dbReference type="InterPro" id="IPR052019">
    <property type="entry name" value="F420H2_bilvrd_red/Heme_oxyg"/>
</dbReference>
<dbReference type="AlphaFoldDB" id="A0A2X4UJD2"/>
<protein>
    <submittedName>
        <fullName evidence="3">Transposase</fullName>
    </submittedName>
</protein>
<sequence>MTDTLDLSATVARRLADESVIWLTTVDAKSTPVPTPVWFLWRDGSFLLFSQPGARKLANIAADRRVALNLNSDAHGGDVAVFTGHAVVDADVPDDDWNRYVEKYEQQMASLDYTPARFRDDYSVPVRVIPVRVRQW</sequence>